<feature type="domain" description="DUF5683" evidence="1">
    <location>
        <begin position="52"/>
        <end position="201"/>
    </location>
</feature>
<dbReference type="Pfam" id="PF18935">
    <property type="entry name" value="DUF5683"/>
    <property type="match status" value="1"/>
</dbReference>
<name>A0ABQ1L7R0_9BACT</name>
<organism evidence="2 3">
    <name type="scientific">Marivirga lumbricoides</name>
    <dbReference type="NCBI Taxonomy" id="1046115"/>
    <lineage>
        <taxon>Bacteria</taxon>
        <taxon>Pseudomonadati</taxon>
        <taxon>Bacteroidota</taxon>
        <taxon>Cytophagia</taxon>
        <taxon>Cytophagales</taxon>
        <taxon>Marivirgaceae</taxon>
        <taxon>Marivirga</taxon>
    </lineage>
</organism>
<evidence type="ECO:0000259" key="1">
    <source>
        <dbReference type="Pfam" id="PF18935"/>
    </source>
</evidence>
<keyword evidence="3" id="KW-1185">Reference proteome</keyword>
<dbReference type="RefSeq" id="WP_188459973.1">
    <property type="nucleotide sequence ID" value="NZ_BAABHU010000001.1"/>
</dbReference>
<proteinExistence type="predicted"/>
<sequence>MRNFFLLLFILSVSQLKLFGQETATDTLLLEQSETIVTSEENIETFETKDKDHSPRLAALYSAAIPGLGQFYNEKYWKIPIVYALGAFAAYQIKNNHQNFLFYRNAAFKLDDLDPTNNDEVPDVLGTSDNVNRRTDLYRRDRDYWIILAGLFYVLNIVDATVDAHLREFNINEDLSLNFEPTIQRSSFNGMHAGLSLNLKFK</sequence>
<comment type="caution">
    <text evidence="2">The sequence shown here is derived from an EMBL/GenBank/DDBJ whole genome shotgun (WGS) entry which is preliminary data.</text>
</comment>
<gene>
    <name evidence="2" type="ORF">GCM10011506_02330</name>
</gene>
<dbReference type="EMBL" id="BMEC01000001">
    <property type="protein sequence ID" value="GGC20726.1"/>
    <property type="molecule type" value="Genomic_DNA"/>
</dbReference>
<dbReference type="InterPro" id="IPR043738">
    <property type="entry name" value="DUF5683"/>
</dbReference>
<evidence type="ECO:0000313" key="2">
    <source>
        <dbReference type="EMBL" id="GGC20726.1"/>
    </source>
</evidence>
<dbReference type="Proteomes" id="UP000636010">
    <property type="component" value="Unassembled WGS sequence"/>
</dbReference>
<accession>A0ABQ1L7R0</accession>
<protein>
    <recommendedName>
        <fullName evidence="1">DUF5683 domain-containing protein</fullName>
    </recommendedName>
</protein>
<evidence type="ECO:0000313" key="3">
    <source>
        <dbReference type="Proteomes" id="UP000636010"/>
    </source>
</evidence>
<reference evidence="3" key="1">
    <citation type="journal article" date="2019" name="Int. J. Syst. Evol. Microbiol.">
        <title>The Global Catalogue of Microorganisms (GCM) 10K type strain sequencing project: providing services to taxonomists for standard genome sequencing and annotation.</title>
        <authorList>
            <consortium name="The Broad Institute Genomics Platform"/>
            <consortium name="The Broad Institute Genome Sequencing Center for Infectious Disease"/>
            <person name="Wu L."/>
            <person name="Ma J."/>
        </authorList>
    </citation>
    <scope>NUCLEOTIDE SEQUENCE [LARGE SCALE GENOMIC DNA]</scope>
    <source>
        <strain evidence="3">CGMCC 1.10832</strain>
    </source>
</reference>